<dbReference type="RefSeq" id="WP_060192676.1">
    <property type="nucleotide sequence ID" value="NZ_LPHD01000049.1"/>
</dbReference>
<keyword evidence="1" id="KW-0812">Transmembrane</keyword>
<dbReference type="Proteomes" id="UP000060630">
    <property type="component" value="Unassembled WGS sequence"/>
</dbReference>
<gene>
    <name evidence="2" type="ORF">WL29_23255</name>
</gene>
<sequence>MLSLFGAIFLHLIRIASFRHDGTGLPTARGGALYTLVVVAALSRLGRDYIDPDGVDLLNSAAACLAYIGLMFVLIRPAPMAALLLATLFGNIASTILYLSGVNNSYADAALIVWEVAALLSLLHRMVLRAQTDHKKQNIEKN</sequence>
<feature type="transmembrane region" description="Helical" evidence="1">
    <location>
        <begin position="106"/>
        <end position="128"/>
    </location>
</feature>
<feature type="transmembrane region" description="Helical" evidence="1">
    <location>
        <begin position="82"/>
        <end position="100"/>
    </location>
</feature>
<keyword evidence="1" id="KW-1133">Transmembrane helix</keyword>
<organism evidence="2 3">
    <name type="scientific">Burkholderia ubonensis</name>
    <dbReference type="NCBI Taxonomy" id="101571"/>
    <lineage>
        <taxon>Bacteria</taxon>
        <taxon>Pseudomonadati</taxon>
        <taxon>Pseudomonadota</taxon>
        <taxon>Betaproteobacteria</taxon>
        <taxon>Burkholderiales</taxon>
        <taxon>Burkholderiaceae</taxon>
        <taxon>Burkholderia</taxon>
        <taxon>Burkholderia cepacia complex</taxon>
    </lineage>
</organism>
<name>A0A106QDG4_9BURK</name>
<evidence type="ECO:0000256" key="1">
    <source>
        <dbReference type="SAM" id="Phobius"/>
    </source>
</evidence>
<keyword evidence="1" id="KW-0472">Membrane</keyword>
<comment type="caution">
    <text evidence="2">The sequence shown here is derived from an EMBL/GenBank/DDBJ whole genome shotgun (WGS) entry which is preliminary data.</text>
</comment>
<accession>A0A106QDG4</accession>
<dbReference type="AlphaFoldDB" id="A0A106QDG4"/>
<evidence type="ECO:0000313" key="3">
    <source>
        <dbReference type="Proteomes" id="UP000060630"/>
    </source>
</evidence>
<protein>
    <submittedName>
        <fullName evidence="2">Uncharacterized protein</fullName>
    </submittedName>
</protein>
<feature type="transmembrane region" description="Helical" evidence="1">
    <location>
        <begin position="57"/>
        <end position="75"/>
    </location>
</feature>
<reference evidence="2 3" key="1">
    <citation type="submission" date="2015-11" db="EMBL/GenBank/DDBJ databases">
        <title>Expanding the genomic diversity of Burkholderia species for the development of highly accurate diagnostics.</title>
        <authorList>
            <person name="Sahl J."/>
            <person name="Keim P."/>
            <person name="Wagner D."/>
        </authorList>
    </citation>
    <scope>NUCLEOTIDE SEQUENCE [LARGE SCALE GENOMIC DNA]</scope>
    <source>
        <strain evidence="2 3">MSMB2087WGS</strain>
    </source>
</reference>
<evidence type="ECO:0000313" key="2">
    <source>
        <dbReference type="EMBL" id="KWA84278.1"/>
    </source>
</evidence>
<proteinExistence type="predicted"/>
<dbReference type="EMBL" id="LPHD01000049">
    <property type="protein sequence ID" value="KWA84278.1"/>
    <property type="molecule type" value="Genomic_DNA"/>
</dbReference>